<comment type="similarity">
    <text evidence="1">Belongs to the DNA polymerase type-Y family.</text>
</comment>
<name>A0A512RQT0_9BACT</name>
<dbReference type="EMBL" id="BKAU01000005">
    <property type="protein sequence ID" value="GEP98037.1"/>
    <property type="molecule type" value="Genomic_DNA"/>
</dbReference>
<dbReference type="PROSITE" id="PS50173">
    <property type="entry name" value="UMUC"/>
    <property type="match status" value="1"/>
</dbReference>
<dbReference type="GO" id="GO:0006281">
    <property type="term" value="P:DNA repair"/>
    <property type="evidence" value="ECO:0007669"/>
    <property type="project" value="InterPro"/>
</dbReference>
<comment type="caution">
    <text evidence="4">The sequence shown here is derived from an EMBL/GenBank/DDBJ whole genome shotgun (WGS) entry which is preliminary data.</text>
</comment>
<dbReference type="InterPro" id="IPR001126">
    <property type="entry name" value="UmuC"/>
</dbReference>
<dbReference type="Gene3D" id="3.30.70.270">
    <property type="match status" value="1"/>
</dbReference>
<evidence type="ECO:0000259" key="3">
    <source>
        <dbReference type="PROSITE" id="PS50173"/>
    </source>
</evidence>
<dbReference type="CDD" id="cd03468">
    <property type="entry name" value="PolY_like"/>
    <property type="match status" value="1"/>
</dbReference>
<dbReference type="Proteomes" id="UP000321436">
    <property type="component" value="Unassembled WGS sequence"/>
</dbReference>
<keyword evidence="2" id="KW-0227">DNA damage</keyword>
<proteinExistence type="inferred from homology"/>
<evidence type="ECO:0000313" key="5">
    <source>
        <dbReference type="Proteomes" id="UP000321436"/>
    </source>
</evidence>
<dbReference type="Gene3D" id="3.40.1170.60">
    <property type="match status" value="1"/>
</dbReference>
<dbReference type="InterPro" id="IPR043502">
    <property type="entry name" value="DNA/RNA_pol_sf"/>
</dbReference>
<dbReference type="InterPro" id="IPR050356">
    <property type="entry name" value="SulA_CellDiv_inhibitor"/>
</dbReference>
<dbReference type="Pfam" id="PF00817">
    <property type="entry name" value="IMS"/>
    <property type="match status" value="1"/>
</dbReference>
<accession>A0A512RQT0</accession>
<dbReference type="AlphaFoldDB" id="A0A512RQT0"/>
<sequence>MIIRQPALKEQPFVVAAPEHGRMVITAASAAAQEEGISTGMVVADAKAAVAGLQVFDEKPGMAGRLLKALGKWCIRYTPVVAIDQPDGLILDASGCAHLWGGEEPYLKEIVTRLRAYGYDVRAAMADTIGTAWAVTRYGQVAPVSPGSGQPQASLSQSAPVISNLPQPVPVISNGGQLEALLPLPPAALRLEAGIVERLQKLGLYRISNFISMPRHALRRRFGQEILLRLDQALGYEEEAIEPLEPVQPYEERLPCLEPILTRTGIEIALERLLETLCARLQQEGKGLRTALLKCFRIDGRTEQVTIGTNRASHHAQHLFRLFENKIATLRPGPGIELFVLEAPKTEELPAQQETLWTSGCSLESIRLAELVDRLINRVGAHAIRRYLPDEHYWPERSVRQTADLLEKATTAWREDHPRPVQLLPKPEPVEVAAPIPDYPPMLFRYKGTLHRIKRADGPERIEREWWLEAGQHRDYYVVEDEEGRRYWLFRSGHYDADRSTGWFIHGFFA</sequence>
<reference evidence="4 5" key="1">
    <citation type="submission" date="2019-07" db="EMBL/GenBank/DDBJ databases">
        <title>Whole genome shotgun sequence of Chitinophaga cymbidii NBRC 109752.</title>
        <authorList>
            <person name="Hosoyama A."/>
            <person name="Uohara A."/>
            <person name="Ohji S."/>
            <person name="Ichikawa N."/>
        </authorList>
    </citation>
    <scope>NUCLEOTIDE SEQUENCE [LARGE SCALE GENOMIC DNA]</scope>
    <source>
        <strain evidence="4 5">NBRC 109752</strain>
    </source>
</reference>
<evidence type="ECO:0000256" key="1">
    <source>
        <dbReference type="ARBA" id="ARBA00010945"/>
    </source>
</evidence>
<keyword evidence="5" id="KW-1185">Reference proteome</keyword>
<organism evidence="4 5">
    <name type="scientific">Chitinophaga cymbidii</name>
    <dbReference type="NCBI Taxonomy" id="1096750"/>
    <lineage>
        <taxon>Bacteria</taxon>
        <taxon>Pseudomonadati</taxon>
        <taxon>Bacteroidota</taxon>
        <taxon>Chitinophagia</taxon>
        <taxon>Chitinophagales</taxon>
        <taxon>Chitinophagaceae</taxon>
        <taxon>Chitinophaga</taxon>
    </lineage>
</organism>
<evidence type="ECO:0000313" key="4">
    <source>
        <dbReference type="EMBL" id="GEP98037.1"/>
    </source>
</evidence>
<dbReference type="SUPFAM" id="SSF56672">
    <property type="entry name" value="DNA/RNA polymerases"/>
    <property type="match status" value="1"/>
</dbReference>
<protein>
    <submittedName>
        <fullName evidence="4">Protein ImuB</fullName>
    </submittedName>
</protein>
<feature type="domain" description="UmuC" evidence="3">
    <location>
        <begin position="1"/>
        <end position="47"/>
    </location>
</feature>
<gene>
    <name evidence="4" type="primary">imuB</name>
    <name evidence="4" type="ORF">CCY01nite_42970</name>
</gene>
<dbReference type="PANTHER" id="PTHR35369">
    <property type="entry name" value="BLR3025 PROTEIN-RELATED"/>
    <property type="match status" value="1"/>
</dbReference>
<dbReference type="InterPro" id="IPR043128">
    <property type="entry name" value="Rev_trsase/Diguanyl_cyclase"/>
</dbReference>
<dbReference type="PANTHER" id="PTHR35369:SF2">
    <property type="entry name" value="BLR3025 PROTEIN"/>
    <property type="match status" value="1"/>
</dbReference>
<evidence type="ECO:0000256" key="2">
    <source>
        <dbReference type="ARBA" id="ARBA00022763"/>
    </source>
</evidence>